<dbReference type="SMART" id="SM00855">
    <property type="entry name" value="PGAM"/>
    <property type="match status" value="1"/>
</dbReference>
<dbReference type="Proteomes" id="UP001148184">
    <property type="component" value="Unassembled WGS sequence"/>
</dbReference>
<dbReference type="InterPro" id="IPR013078">
    <property type="entry name" value="His_Pase_superF_clade-1"/>
</dbReference>
<evidence type="ECO:0000313" key="4">
    <source>
        <dbReference type="Proteomes" id="UP001148184"/>
    </source>
</evidence>
<protein>
    <submittedName>
        <fullName evidence="3">Histidine phosphatase family protein</fullName>
    </submittedName>
</protein>
<dbReference type="Pfam" id="PF00300">
    <property type="entry name" value="His_Phos_1"/>
    <property type="match status" value="1"/>
</dbReference>
<dbReference type="PANTHER" id="PTHR48100">
    <property type="entry name" value="BROAD-SPECIFICITY PHOSPHATASE YOR283W-RELATED"/>
    <property type="match status" value="1"/>
</dbReference>
<dbReference type="PANTHER" id="PTHR48100:SF1">
    <property type="entry name" value="HISTIDINE PHOSPHATASE FAMILY PROTEIN-RELATED"/>
    <property type="match status" value="1"/>
</dbReference>
<organism evidence="3 4">
    <name type="scientific">Pseudomonas rubra</name>
    <dbReference type="NCBI Taxonomy" id="2942627"/>
    <lineage>
        <taxon>Bacteria</taxon>
        <taxon>Pseudomonadati</taxon>
        <taxon>Pseudomonadota</taxon>
        <taxon>Gammaproteobacteria</taxon>
        <taxon>Pseudomonadales</taxon>
        <taxon>Pseudomonadaceae</taxon>
        <taxon>Pseudomonas</taxon>
    </lineage>
</organism>
<gene>
    <name evidence="3" type="ORF">M5G17_16140</name>
</gene>
<keyword evidence="4" id="KW-1185">Reference proteome</keyword>
<dbReference type="RefSeq" id="WP_273893913.1">
    <property type="nucleotide sequence ID" value="NZ_JAMDGP010000001.1"/>
</dbReference>
<dbReference type="SUPFAM" id="SSF53254">
    <property type="entry name" value="Phosphoglycerate mutase-like"/>
    <property type="match status" value="1"/>
</dbReference>
<dbReference type="InterPro" id="IPR001345">
    <property type="entry name" value="PG/BPGM_mutase_AS"/>
</dbReference>
<evidence type="ECO:0000313" key="3">
    <source>
        <dbReference type="EMBL" id="MDD1015200.1"/>
    </source>
</evidence>
<keyword evidence="1" id="KW-0324">Glycolysis</keyword>
<dbReference type="CDD" id="cd07067">
    <property type="entry name" value="HP_PGM_like"/>
    <property type="match status" value="1"/>
</dbReference>
<dbReference type="PROSITE" id="PS00175">
    <property type="entry name" value="PG_MUTASE"/>
    <property type="match status" value="1"/>
</dbReference>
<dbReference type="Gene3D" id="3.40.50.1240">
    <property type="entry name" value="Phosphoglycerate mutase-like"/>
    <property type="match status" value="1"/>
</dbReference>
<comment type="caution">
    <text evidence="3">The sequence shown here is derived from an EMBL/GenBank/DDBJ whole genome shotgun (WGS) entry which is preliminary data.</text>
</comment>
<evidence type="ECO:0000256" key="1">
    <source>
        <dbReference type="ARBA" id="ARBA00023152"/>
    </source>
</evidence>
<reference evidence="3 4" key="1">
    <citation type="submission" date="2022-05" db="EMBL/GenBank/DDBJ databases">
        <title>Novel Pseudomonas spp. Isolated from a Rainbow Trout Aquaculture Facility.</title>
        <authorList>
            <person name="Testerman T."/>
            <person name="Graf J."/>
        </authorList>
    </citation>
    <scope>NUCLEOTIDE SEQUENCE [LARGE SCALE GENOMIC DNA]</scope>
    <source>
        <strain evidence="3 4">ID1025</strain>
    </source>
</reference>
<proteinExistence type="predicted"/>
<name>A0ABT5PA69_9PSED</name>
<accession>A0ABT5PA69</accession>
<dbReference type="EMBL" id="JAMDGZ010000034">
    <property type="protein sequence ID" value="MDD1015200.1"/>
    <property type="molecule type" value="Genomic_DNA"/>
</dbReference>
<sequence>MDLYVVRHGETWANAEHRYLGSLDPSLTERGREQAQALGVNLPNQLDALVVSPRLRAMETASILNQRLNLPAQTMDCFRERDVGVFEGLTQSDARARYPQLWSQNITRQWSLGPTGGESIVDVVKRVRDGLIDLESRYPSKRVLLVAHGFVAKTIRALTKNDFSDFYNWQLSNGSMLALESFELPIADLDTLQASLPPGR</sequence>
<dbReference type="InterPro" id="IPR029033">
    <property type="entry name" value="His_PPase_superfam"/>
</dbReference>
<evidence type="ECO:0000256" key="2">
    <source>
        <dbReference type="ARBA" id="ARBA00023235"/>
    </source>
</evidence>
<keyword evidence="2" id="KW-0413">Isomerase</keyword>
<dbReference type="InterPro" id="IPR050275">
    <property type="entry name" value="PGM_Phosphatase"/>
</dbReference>